<dbReference type="InterPro" id="IPR008978">
    <property type="entry name" value="HSP20-like_chaperone"/>
</dbReference>
<dbReference type="AlphaFoldDB" id="A0A7X6DTT9"/>
<proteinExistence type="inferred from homology"/>
<dbReference type="Proteomes" id="UP000534783">
    <property type="component" value="Unassembled WGS sequence"/>
</dbReference>
<dbReference type="EMBL" id="VTOW01000005">
    <property type="protein sequence ID" value="NKE73132.1"/>
    <property type="molecule type" value="Genomic_DNA"/>
</dbReference>
<dbReference type="RefSeq" id="WP_168063074.1">
    <property type="nucleotide sequence ID" value="NZ_VTOW01000005.1"/>
</dbReference>
<dbReference type="PANTHER" id="PTHR11527">
    <property type="entry name" value="HEAT-SHOCK PROTEIN 20 FAMILY MEMBER"/>
    <property type="match status" value="1"/>
</dbReference>
<dbReference type="CDD" id="cd06464">
    <property type="entry name" value="ACD_sHsps-like"/>
    <property type="match status" value="1"/>
</dbReference>
<evidence type="ECO:0000256" key="2">
    <source>
        <dbReference type="RuleBase" id="RU003616"/>
    </source>
</evidence>
<evidence type="ECO:0000259" key="3">
    <source>
        <dbReference type="PROSITE" id="PS01031"/>
    </source>
</evidence>
<accession>A0A7X6DTT9</accession>
<sequence>MRYRLIRYRYAEVAQDAPPQSLEDLWGSRRRVMVARPQWRPPVDLYETEDRLIVKVEIAGLREEDFEITLYDDTLVVEGVRSWLLSDAARFHAMEVRYGPFRIEVPVVPNIDREQVSARYELGFLCVILPKMEVNR</sequence>
<evidence type="ECO:0000313" key="5">
    <source>
        <dbReference type="Proteomes" id="UP000534783"/>
    </source>
</evidence>
<dbReference type="Gene3D" id="2.60.40.790">
    <property type="match status" value="1"/>
</dbReference>
<dbReference type="InterPro" id="IPR031107">
    <property type="entry name" value="Small_HSP"/>
</dbReference>
<comment type="caution">
    <text evidence="4">The sequence shown here is derived from an EMBL/GenBank/DDBJ whole genome shotgun (WGS) entry which is preliminary data.</text>
</comment>
<dbReference type="PROSITE" id="PS01031">
    <property type="entry name" value="SHSP"/>
    <property type="match status" value="1"/>
</dbReference>
<comment type="similarity">
    <text evidence="1 2">Belongs to the small heat shock protein (HSP20) family.</text>
</comment>
<feature type="domain" description="SHSP" evidence="3">
    <location>
        <begin position="34"/>
        <end position="136"/>
    </location>
</feature>
<gene>
    <name evidence="4" type="ORF">MNODULE_20460</name>
</gene>
<dbReference type="SUPFAM" id="SSF49764">
    <property type="entry name" value="HSP20-like chaperones"/>
    <property type="match status" value="1"/>
</dbReference>
<dbReference type="Pfam" id="PF00011">
    <property type="entry name" value="HSP20"/>
    <property type="match status" value="1"/>
</dbReference>
<evidence type="ECO:0000256" key="1">
    <source>
        <dbReference type="PROSITE-ProRule" id="PRU00285"/>
    </source>
</evidence>
<keyword evidence="5" id="KW-1185">Reference proteome</keyword>
<name>A0A7X6DTT9_9BACT</name>
<dbReference type="InterPro" id="IPR002068">
    <property type="entry name" value="A-crystallin/Hsp20_dom"/>
</dbReference>
<protein>
    <submittedName>
        <fullName evidence="4">Hsp20/alpha crystallin family protein</fullName>
    </submittedName>
</protein>
<evidence type="ECO:0000313" key="4">
    <source>
        <dbReference type="EMBL" id="NKE73132.1"/>
    </source>
</evidence>
<reference evidence="4 5" key="1">
    <citation type="journal article" date="2020" name="Nature">
        <title>Bacterial chemolithoautotrophy via manganese oxidation.</title>
        <authorList>
            <person name="Yu H."/>
            <person name="Leadbetter J.R."/>
        </authorList>
    </citation>
    <scope>NUCLEOTIDE SEQUENCE [LARGE SCALE GENOMIC DNA]</scope>
    <source>
        <strain evidence="4 5">Mn-1</strain>
    </source>
</reference>
<organism evidence="4 5">
    <name type="scientific">Candidatus Manganitrophus noduliformans</name>
    <dbReference type="NCBI Taxonomy" id="2606439"/>
    <lineage>
        <taxon>Bacteria</taxon>
        <taxon>Pseudomonadati</taxon>
        <taxon>Nitrospirota</taxon>
        <taxon>Nitrospiria</taxon>
        <taxon>Candidatus Troglogloeales</taxon>
        <taxon>Candidatus Manganitrophaceae</taxon>
        <taxon>Candidatus Manganitrophus</taxon>
    </lineage>
</organism>